<name>A0A058ZYU4_EUCGR</name>
<dbReference type="InterPro" id="IPR011990">
    <property type="entry name" value="TPR-like_helical_dom_sf"/>
</dbReference>
<dbReference type="Pfam" id="PF14432">
    <property type="entry name" value="DYW_deaminase"/>
    <property type="match status" value="1"/>
</dbReference>
<dbReference type="GO" id="GO:0008270">
    <property type="term" value="F:zinc ion binding"/>
    <property type="evidence" value="ECO:0007669"/>
    <property type="project" value="InterPro"/>
</dbReference>
<gene>
    <name evidence="3" type="ORF">EUGRSUZ_K00446</name>
</gene>
<reference evidence="3" key="1">
    <citation type="submission" date="2013-07" db="EMBL/GenBank/DDBJ databases">
        <title>The genome of Eucalyptus grandis.</title>
        <authorList>
            <person name="Schmutz J."/>
            <person name="Hayes R."/>
            <person name="Myburg A."/>
            <person name="Tuskan G."/>
            <person name="Grattapaglia D."/>
            <person name="Rokhsar D.S."/>
        </authorList>
    </citation>
    <scope>NUCLEOTIDE SEQUENCE</scope>
    <source>
        <tissue evidence="3">Leaf extractions</tissue>
    </source>
</reference>
<dbReference type="PANTHER" id="PTHR47926">
    <property type="entry name" value="PENTATRICOPEPTIDE REPEAT-CONTAINING PROTEIN"/>
    <property type="match status" value="1"/>
</dbReference>
<dbReference type="GO" id="GO:0003723">
    <property type="term" value="F:RNA binding"/>
    <property type="evidence" value="ECO:0007669"/>
    <property type="project" value="InterPro"/>
</dbReference>
<dbReference type="EMBL" id="KK198763">
    <property type="protein sequence ID" value="KCW46634.1"/>
    <property type="molecule type" value="Genomic_DNA"/>
</dbReference>
<dbReference type="GO" id="GO:0009451">
    <property type="term" value="P:RNA modification"/>
    <property type="evidence" value="ECO:0007669"/>
    <property type="project" value="InterPro"/>
</dbReference>
<proteinExistence type="inferred from homology"/>
<dbReference type="InterPro" id="IPR032867">
    <property type="entry name" value="DYW_dom"/>
</dbReference>
<accession>A0A058ZYU4</accession>
<dbReference type="InterPro" id="IPR046960">
    <property type="entry name" value="PPR_At4g14850-like_plant"/>
</dbReference>
<comment type="similarity">
    <text evidence="1">Belongs to the PPR family. PCMP-H subfamily.</text>
</comment>
<feature type="domain" description="DYW" evidence="2">
    <location>
        <begin position="262"/>
        <end position="340"/>
    </location>
</feature>
<dbReference type="AlphaFoldDB" id="A0A058ZYU4"/>
<dbReference type="STRING" id="71139.A0A058ZYU4"/>
<evidence type="ECO:0000313" key="3">
    <source>
        <dbReference type="EMBL" id="KCW46634.1"/>
    </source>
</evidence>
<sequence>MLVSGTVAYRSTLNAVLSACLELELPLLGVQLRSWVIQSGLALDVCVGCSLADTYVKFVAGGSLHDSRKVFDQMQDNSVIMRSIKLFSEMIKGLVRPNHFAFASALKACGTCILGSGHMEDAQRAFDALFEKNLISHGTFVDAYAKKSMYTKHGILPGIGHYACMVDLLGRSESLVDALQFINSMLLKADALVWPTFLGACRVHGNVELAKPAVVMTGYRWIQMKNIFHKFYLGDTSHPKARYVYDELDRLASRKKKLGYVLNTEFEQHLLHHPVKIAVVLGLISTSSPKSIRVFKNLHICRDCHSVIKYSMETRRSIVVRDANQFHHFMEGTCSSNDYW</sequence>
<dbReference type="InParanoid" id="A0A058ZYU4"/>
<evidence type="ECO:0000256" key="1">
    <source>
        <dbReference type="ARBA" id="ARBA00006643"/>
    </source>
</evidence>
<protein>
    <recommendedName>
        <fullName evidence="2">DYW domain-containing protein</fullName>
    </recommendedName>
</protein>
<organism evidence="3">
    <name type="scientific">Eucalyptus grandis</name>
    <name type="common">Flooded gum</name>
    <dbReference type="NCBI Taxonomy" id="71139"/>
    <lineage>
        <taxon>Eukaryota</taxon>
        <taxon>Viridiplantae</taxon>
        <taxon>Streptophyta</taxon>
        <taxon>Embryophyta</taxon>
        <taxon>Tracheophyta</taxon>
        <taxon>Spermatophyta</taxon>
        <taxon>Magnoliopsida</taxon>
        <taxon>eudicotyledons</taxon>
        <taxon>Gunneridae</taxon>
        <taxon>Pentapetalae</taxon>
        <taxon>rosids</taxon>
        <taxon>malvids</taxon>
        <taxon>Myrtales</taxon>
        <taxon>Myrtaceae</taxon>
        <taxon>Myrtoideae</taxon>
        <taxon>Eucalypteae</taxon>
        <taxon>Eucalyptus</taxon>
    </lineage>
</organism>
<dbReference type="PANTHER" id="PTHR47926:SF471">
    <property type="entry name" value="DYW DOMAIN-CONTAINING PROTEIN"/>
    <property type="match status" value="1"/>
</dbReference>
<evidence type="ECO:0000259" key="2">
    <source>
        <dbReference type="Pfam" id="PF14432"/>
    </source>
</evidence>
<dbReference type="Gene3D" id="1.25.40.10">
    <property type="entry name" value="Tetratricopeptide repeat domain"/>
    <property type="match status" value="1"/>
</dbReference>
<dbReference type="Gramene" id="KCW46634">
    <property type="protein sequence ID" value="KCW46634"/>
    <property type="gene ID" value="EUGRSUZ_K00446"/>
</dbReference>